<evidence type="ECO:0000259" key="1">
    <source>
        <dbReference type="Pfam" id="PF05699"/>
    </source>
</evidence>
<name>A0AAE1SHA8_9SOLA</name>
<sequence length="141" mass="16585">MDDICTLVEKLYPVDFSEQEKINLRFQLQHFILEAVSHPELNNLSTMFELCEALEKTGKVNTYYLIDRIIRFILTLLIFTATTERSFSAMKIIKTRLRNKMENEFLADNMMVYIEKEIAESFSSDSIINDFKSLKERRAAL</sequence>
<gene>
    <name evidence="2" type="ORF">RND71_009465</name>
</gene>
<accession>A0AAE1SHA8</accession>
<organism evidence="2 3">
    <name type="scientific">Anisodus tanguticus</name>
    <dbReference type="NCBI Taxonomy" id="243964"/>
    <lineage>
        <taxon>Eukaryota</taxon>
        <taxon>Viridiplantae</taxon>
        <taxon>Streptophyta</taxon>
        <taxon>Embryophyta</taxon>
        <taxon>Tracheophyta</taxon>
        <taxon>Spermatophyta</taxon>
        <taxon>Magnoliopsida</taxon>
        <taxon>eudicotyledons</taxon>
        <taxon>Gunneridae</taxon>
        <taxon>Pentapetalae</taxon>
        <taxon>asterids</taxon>
        <taxon>lamiids</taxon>
        <taxon>Solanales</taxon>
        <taxon>Solanaceae</taxon>
        <taxon>Solanoideae</taxon>
        <taxon>Hyoscyameae</taxon>
        <taxon>Anisodus</taxon>
    </lineage>
</organism>
<dbReference type="Proteomes" id="UP001291623">
    <property type="component" value="Unassembled WGS sequence"/>
</dbReference>
<proteinExistence type="predicted"/>
<dbReference type="EMBL" id="JAVYJV010000005">
    <property type="protein sequence ID" value="KAK4369990.1"/>
    <property type="molecule type" value="Genomic_DNA"/>
</dbReference>
<dbReference type="GO" id="GO:0046983">
    <property type="term" value="F:protein dimerization activity"/>
    <property type="evidence" value="ECO:0007669"/>
    <property type="project" value="InterPro"/>
</dbReference>
<feature type="domain" description="HAT C-terminal dimerisation" evidence="1">
    <location>
        <begin position="48"/>
        <end position="117"/>
    </location>
</feature>
<comment type="caution">
    <text evidence="2">The sequence shown here is derived from an EMBL/GenBank/DDBJ whole genome shotgun (WGS) entry which is preliminary data.</text>
</comment>
<reference evidence="2" key="1">
    <citation type="submission" date="2023-12" db="EMBL/GenBank/DDBJ databases">
        <title>Genome assembly of Anisodus tanguticus.</title>
        <authorList>
            <person name="Wang Y.-J."/>
        </authorList>
    </citation>
    <scope>NUCLEOTIDE SEQUENCE</scope>
    <source>
        <strain evidence="2">KB-2021</strain>
        <tissue evidence="2">Leaf</tissue>
    </source>
</reference>
<evidence type="ECO:0000313" key="2">
    <source>
        <dbReference type="EMBL" id="KAK4369990.1"/>
    </source>
</evidence>
<dbReference type="Pfam" id="PF05699">
    <property type="entry name" value="Dimer_Tnp_hAT"/>
    <property type="match status" value="1"/>
</dbReference>
<dbReference type="AlphaFoldDB" id="A0AAE1SHA8"/>
<dbReference type="PANTHER" id="PTHR45749:SF37">
    <property type="entry name" value="OS05G0311600 PROTEIN"/>
    <property type="match status" value="1"/>
</dbReference>
<dbReference type="InterPro" id="IPR008906">
    <property type="entry name" value="HATC_C_dom"/>
</dbReference>
<keyword evidence="3" id="KW-1185">Reference proteome</keyword>
<protein>
    <recommendedName>
        <fullName evidence="1">HAT C-terminal dimerisation domain-containing protein</fullName>
    </recommendedName>
</protein>
<dbReference type="PANTHER" id="PTHR45749">
    <property type="match status" value="1"/>
</dbReference>
<evidence type="ECO:0000313" key="3">
    <source>
        <dbReference type="Proteomes" id="UP001291623"/>
    </source>
</evidence>